<dbReference type="Pfam" id="PF17667">
    <property type="entry name" value="Pkinase_fungal"/>
    <property type="match status" value="1"/>
</dbReference>
<dbReference type="InterPro" id="IPR040976">
    <property type="entry name" value="Pkinase_fungal"/>
</dbReference>
<dbReference type="STRING" id="1108050.A0A0B7FCW7"/>
<feature type="domain" description="Fungal-type protein kinase" evidence="2">
    <location>
        <begin position="41"/>
        <end position="332"/>
    </location>
</feature>
<gene>
    <name evidence="3" type="ORF">RSOLAG1IB_06756</name>
</gene>
<dbReference type="OrthoDB" id="3271139at2759"/>
<dbReference type="EMBL" id="LN679114">
    <property type="protein sequence ID" value="CEL54047.1"/>
    <property type="molecule type" value="Genomic_DNA"/>
</dbReference>
<feature type="compositionally biased region" description="Polar residues" evidence="1">
    <location>
        <begin position="453"/>
        <end position="465"/>
    </location>
</feature>
<protein>
    <recommendedName>
        <fullName evidence="2">Fungal-type protein kinase domain-containing protein</fullName>
    </recommendedName>
</protein>
<dbReference type="Gene3D" id="1.10.510.10">
    <property type="entry name" value="Transferase(Phosphotransferase) domain 1"/>
    <property type="match status" value="1"/>
</dbReference>
<dbReference type="PANTHER" id="PTHR38248:SF2">
    <property type="entry name" value="FUNK1 11"/>
    <property type="match status" value="1"/>
</dbReference>
<proteinExistence type="predicted"/>
<sequence>MKLSEENRSTGAPPVAYDITVRQSDKIKKVYRTVEILSDIGAESLIGRGTRVWKVQELDDNGERFGPFYALKDVWMHDDRPMEHDTLAEIKKQQPSYERHFLTVLCAGFATVKIGDSSQPDNTKGTIRRGHDFSLTNQVLRPRAAITENQDNSRKRKAPSTSGTAYEFIQYTPTARREDRWNHGYLSRTSRQHYRIVFKEVGVPVHRLQNYQDIITAITGGSEGLHAIHLTNQVHRDISSGNIMLVQEDGQEARGVIIDLEYIQRLDSAIDSHGAKKGTYEFIAVEVAAEEYLSEAEPEESLDTQTTPRIVRPFRQNPLHDLESVWWLCIWVLFRTVRADEHPTNRYLHNYLKAFGSQGDRYVFWNNGPLFKRYTAHFSEPVFSRAMRYWCNKLKEVYEESYMENEFVEIPISFLHKARSAQREALDALSEVTKNYHSELRNLWELMPLPDTPETQSENGNNDSGSKLRAPEGPELKKQRNANNVD</sequence>
<dbReference type="SUPFAM" id="SSF56112">
    <property type="entry name" value="Protein kinase-like (PK-like)"/>
    <property type="match status" value="1"/>
</dbReference>
<name>A0A0B7FCW7_THACB</name>
<reference evidence="3 4" key="1">
    <citation type="submission" date="2014-11" db="EMBL/GenBank/DDBJ databases">
        <authorList>
            <person name="Wibberg Daniel"/>
        </authorList>
    </citation>
    <scope>NUCLEOTIDE SEQUENCE [LARGE SCALE GENOMIC DNA]</scope>
    <source>
        <strain evidence="3">Rhizoctonia solani AG1-IB 7/3/14</strain>
    </source>
</reference>
<keyword evidence="4" id="KW-1185">Reference proteome</keyword>
<evidence type="ECO:0000259" key="2">
    <source>
        <dbReference type="Pfam" id="PF17667"/>
    </source>
</evidence>
<evidence type="ECO:0000313" key="3">
    <source>
        <dbReference type="EMBL" id="CEL54047.1"/>
    </source>
</evidence>
<accession>A0A0B7FCW7</accession>
<evidence type="ECO:0000256" key="1">
    <source>
        <dbReference type="SAM" id="MobiDB-lite"/>
    </source>
</evidence>
<feature type="region of interest" description="Disordered" evidence="1">
    <location>
        <begin position="447"/>
        <end position="486"/>
    </location>
</feature>
<dbReference type="Proteomes" id="UP000059188">
    <property type="component" value="Unassembled WGS sequence"/>
</dbReference>
<dbReference type="InterPro" id="IPR011009">
    <property type="entry name" value="Kinase-like_dom_sf"/>
</dbReference>
<evidence type="ECO:0000313" key="4">
    <source>
        <dbReference type="Proteomes" id="UP000059188"/>
    </source>
</evidence>
<dbReference type="AlphaFoldDB" id="A0A0B7FCW7"/>
<feature type="compositionally biased region" description="Basic and acidic residues" evidence="1">
    <location>
        <begin position="469"/>
        <end position="478"/>
    </location>
</feature>
<organism evidence="3 4">
    <name type="scientific">Thanatephorus cucumeris (strain AG1-IB / isolate 7/3/14)</name>
    <name type="common">Lettuce bottom rot fungus</name>
    <name type="synonym">Rhizoctonia solani</name>
    <dbReference type="NCBI Taxonomy" id="1108050"/>
    <lineage>
        <taxon>Eukaryota</taxon>
        <taxon>Fungi</taxon>
        <taxon>Dikarya</taxon>
        <taxon>Basidiomycota</taxon>
        <taxon>Agaricomycotina</taxon>
        <taxon>Agaricomycetes</taxon>
        <taxon>Cantharellales</taxon>
        <taxon>Ceratobasidiaceae</taxon>
        <taxon>Rhizoctonia</taxon>
        <taxon>Rhizoctonia solani AG-1</taxon>
    </lineage>
</organism>
<dbReference type="PANTHER" id="PTHR38248">
    <property type="entry name" value="FUNK1 6"/>
    <property type="match status" value="1"/>
</dbReference>